<gene>
    <name evidence="1" type="ORF">L195_g004972</name>
</gene>
<evidence type="ECO:0000313" key="2">
    <source>
        <dbReference type="Proteomes" id="UP000236291"/>
    </source>
</evidence>
<reference evidence="1 2" key="1">
    <citation type="journal article" date="2014" name="Am. J. Bot.">
        <title>Genome assembly and annotation for red clover (Trifolium pratense; Fabaceae).</title>
        <authorList>
            <person name="Istvanek J."/>
            <person name="Jaros M."/>
            <person name="Krenek A."/>
            <person name="Repkova J."/>
        </authorList>
    </citation>
    <scope>NUCLEOTIDE SEQUENCE [LARGE SCALE GENOMIC DNA]</scope>
    <source>
        <strain evidence="2">cv. Tatra</strain>
        <tissue evidence="1">Young leaves</tissue>
    </source>
</reference>
<organism evidence="1 2">
    <name type="scientific">Trifolium pratense</name>
    <name type="common">Red clover</name>
    <dbReference type="NCBI Taxonomy" id="57577"/>
    <lineage>
        <taxon>Eukaryota</taxon>
        <taxon>Viridiplantae</taxon>
        <taxon>Streptophyta</taxon>
        <taxon>Embryophyta</taxon>
        <taxon>Tracheophyta</taxon>
        <taxon>Spermatophyta</taxon>
        <taxon>Magnoliopsida</taxon>
        <taxon>eudicotyledons</taxon>
        <taxon>Gunneridae</taxon>
        <taxon>Pentapetalae</taxon>
        <taxon>rosids</taxon>
        <taxon>fabids</taxon>
        <taxon>Fabales</taxon>
        <taxon>Fabaceae</taxon>
        <taxon>Papilionoideae</taxon>
        <taxon>50 kb inversion clade</taxon>
        <taxon>NPAAA clade</taxon>
        <taxon>Hologalegina</taxon>
        <taxon>IRL clade</taxon>
        <taxon>Trifolieae</taxon>
        <taxon>Trifolium</taxon>
    </lineage>
</organism>
<evidence type="ECO:0000313" key="1">
    <source>
        <dbReference type="EMBL" id="PNY08449.1"/>
    </source>
</evidence>
<protein>
    <submittedName>
        <fullName evidence="1">Uncharacterized protein</fullName>
    </submittedName>
</protein>
<proteinExistence type="predicted"/>
<comment type="caution">
    <text evidence="1">The sequence shown here is derived from an EMBL/GenBank/DDBJ whole genome shotgun (WGS) entry which is preliminary data.</text>
</comment>
<reference evidence="1 2" key="2">
    <citation type="journal article" date="2017" name="Front. Plant Sci.">
        <title>Gene Classification and Mining of Molecular Markers Useful in Red Clover (Trifolium pratense) Breeding.</title>
        <authorList>
            <person name="Istvanek J."/>
            <person name="Dluhosova J."/>
            <person name="Dluhos P."/>
            <person name="Patkova L."/>
            <person name="Nedelnik J."/>
            <person name="Repkova J."/>
        </authorList>
    </citation>
    <scope>NUCLEOTIDE SEQUENCE [LARGE SCALE GENOMIC DNA]</scope>
    <source>
        <strain evidence="2">cv. Tatra</strain>
        <tissue evidence="1">Young leaves</tissue>
    </source>
</reference>
<name>A0A2K3NZK7_TRIPR</name>
<accession>A0A2K3NZK7</accession>
<dbReference type="EMBL" id="ASHM01002517">
    <property type="protein sequence ID" value="PNY08449.1"/>
    <property type="molecule type" value="Genomic_DNA"/>
</dbReference>
<dbReference type="AlphaFoldDB" id="A0A2K3NZK7"/>
<sequence length="83" mass="9419">MAGRGCRREEGMKGEGDEVAWEGRRGFWLCKKKSQLTCESVVPCDLSEEDFCEPHHRISGKNDGTLADNKKFKHSRLFKSSLS</sequence>
<dbReference type="Proteomes" id="UP000236291">
    <property type="component" value="Unassembled WGS sequence"/>
</dbReference>